<comment type="caution">
    <text evidence="1">The sequence shown here is derived from an EMBL/GenBank/DDBJ whole genome shotgun (WGS) entry which is preliminary data.</text>
</comment>
<dbReference type="Proteomes" id="UP000257109">
    <property type="component" value="Unassembled WGS sequence"/>
</dbReference>
<feature type="non-terminal residue" evidence="1">
    <location>
        <position position="1"/>
    </location>
</feature>
<name>A0A371EMC1_MUCPR</name>
<accession>A0A371EMC1</accession>
<reference evidence="1" key="1">
    <citation type="submission" date="2018-05" db="EMBL/GenBank/DDBJ databases">
        <title>Draft genome of Mucuna pruriens seed.</title>
        <authorList>
            <person name="Nnadi N.E."/>
            <person name="Vos R."/>
            <person name="Hasami M.H."/>
            <person name="Devisetty U.K."/>
            <person name="Aguiy J.C."/>
        </authorList>
    </citation>
    <scope>NUCLEOTIDE SEQUENCE [LARGE SCALE GENOMIC DNA]</scope>
    <source>
        <strain evidence="1">JCA_2017</strain>
    </source>
</reference>
<evidence type="ECO:0000313" key="1">
    <source>
        <dbReference type="EMBL" id="RDX67200.1"/>
    </source>
</evidence>
<keyword evidence="2" id="KW-1185">Reference proteome</keyword>
<dbReference type="AlphaFoldDB" id="A0A371EMC1"/>
<dbReference type="EMBL" id="QJKJ01013102">
    <property type="protein sequence ID" value="RDX67200.1"/>
    <property type="molecule type" value="Genomic_DNA"/>
</dbReference>
<gene>
    <name evidence="1" type="ORF">CR513_53950</name>
</gene>
<sequence length="119" mass="13632">MFDFEKTINQGSKKNIHLVWEIFSKHKEKVVELTQYDNLFHIWFGKRVRNSKLGQDDQGTMDSGPKPKDMCMTPKCASLTCKGKVVDIGLARLNWALGYVCWPISPTCSQLSHPMPVQF</sequence>
<protein>
    <submittedName>
        <fullName evidence="1">Uncharacterized protein</fullName>
    </submittedName>
</protein>
<proteinExistence type="predicted"/>
<evidence type="ECO:0000313" key="2">
    <source>
        <dbReference type="Proteomes" id="UP000257109"/>
    </source>
</evidence>
<organism evidence="1 2">
    <name type="scientific">Mucuna pruriens</name>
    <name type="common">Velvet bean</name>
    <name type="synonym">Dolichos pruriens</name>
    <dbReference type="NCBI Taxonomy" id="157652"/>
    <lineage>
        <taxon>Eukaryota</taxon>
        <taxon>Viridiplantae</taxon>
        <taxon>Streptophyta</taxon>
        <taxon>Embryophyta</taxon>
        <taxon>Tracheophyta</taxon>
        <taxon>Spermatophyta</taxon>
        <taxon>Magnoliopsida</taxon>
        <taxon>eudicotyledons</taxon>
        <taxon>Gunneridae</taxon>
        <taxon>Pentapetalae</taxon>
        <taxon>rosids</taxon>
        <taxon>fabids</taxon>
        <taxon>Fabales</taxon>
        <taxon>Fabaceae</taxon>
        <taxon>Papilionoideae</taxon>
        <taxon>50 kb inversion clade</taxon>
        <taxon>NPAAA clade</taxon>
        <taxon>indigoferoid/millettioid clade</taxon>
        <taxon>Phaseoleae</taxon>
        <taxon>Mucuna</taxon>
    </lineage>
</organism>